<dbReference type="FunFam" id="3.40.1280.10:FF:000001">
    <property type="entry name" value="tRNA (guanine-N(1)-)-methyltransferase"/>
    <property type="match status" value="1"/>
</dbReference>
<evidence type="ECO:0000256" key="9">
    <source>
        <dbReference type="ARBA" id="ARBA00022679"/>
    </source>
</evidence>
<evidence type="ECO:0000256" key="11">
    <source>
        <dbReference type="ARBA" id="ARBA00022694"/>
    </source>
</evidence>
<feature type="binding site" evidence="15 16">
    <location>
        <position position="111"/>
    </location>
    <ligand>
        <name>S-adenosyl-L-methionine</name>
        <dbReference type="ChEBI" id="CHEBI:59789"/>
    </ligand>
</feature>
<protein>
    <recommendedName>
        <fullName evidence="6 15">tRNA (guanine-N(1)-)-methyltransferase</fullName>
        <ecNumber evidence="5 15">2.1.1.228</ecNumber>
    </recommendedName>
    <alternativeName>
        <fullName evidence="12 15">M1G-methyltransferase</fullName>
    </alternativeName>
    <alternativeName>
        <fullName evidence="13 15">tRNA [GM37] methyltransferase</fullName>
    </alternativeName>
</protein>
<dbReference type="InterPro" id="IPR029026">
    <property type="entry name" value="tRNA_m1G_MTases_N"/>
</dbReference>
<dbReference type="EC" id="2.1.1.228" evidence="5 15"/>
<evidence type="ECO:0000256" key="12">
    <source>
        <dbReference type="ARBA" id="ARBA00029736"/>
    </source>
</evidence>
<keyword evidence="10 15" id="KW-0949">S-adenosyl-L-methionine</keyword>
<evidence type="ECO:0000256" key="3">
    <source>
        <dbReference type="ARBA" id="ARBA00007630"/>
    </source>
</evidence>
<comment type="subunit">
    <text evidence="4 15 17">Homodimer.</text>
</comment>
<feature type="binding site" evidence="15 16">
    <location>
        <begin position="130"/>
        <end position="135"/>
    </location>
    <ligand>
        <name>S-adenosyl-L-methionine</name>
        <dbReference type="ChEBI" id="CHEBI:59789"/>
    </ligand>
</feature>
<dbReference type="Gene3D" id="3.40.1280.10">
    <property type="match status" value="1"/>
</dbReference>
<comment type="caution">
    <text evidence="19">The sequence shown here is derived from an EMBL/GenBank/DDBJ whole genome shotgun (WGS) entry which is preliminary data.</text>
</comment>
<comment type="subcellular location">
    <subcellularLocation>
        <location evidence="2 15 17">Cytoplasm</location>
    </subcellularLocation>
</comment>
<dbReference type="InterPro" id="IPR002649">
    <property type="entry name" value="tRNA_m1G_MeTrfase_TrmD"/>
</dbReference>
<dbReference type="PANTHER" id="PTHR46417">
    <property type="entry name" value="TRNA (GUANINE-N(1)-)-METHYLTRANSFERASE"/>
    <property type="match status" value="1"/>
</dbReference>
<feature type="domain" description="tRNA methyltransferase TRMD/TRM10-type" evidence="18">
    <location>
        <begin position="3"/>
        <end position="223"/>
    </location>
</feature>
<gene>
    <name evidence="15" type="primary">trmD</name>
    <name evidence="19" type="ORF">AMJ40_03760</name>
</gene>
<keyword evidence="9 15" id="KW-0808">Transferase</keyword>
<evidence type="ECO:0000256" key="14">
    <source>
        <dbReference type="ARBA" id="ARBA00047783"/>
    </source>
</evidence>
<keyword evidence="11 15" id="KW-0819">tRNA processing</keyword>
<dbReference type="SUPFAM" id="SSF75217">
    <property type="entry name" value="alpha/beta knot"/>
    <property type="match status" value="1"/>
</dbReference>
<evidence type="ECO:0000256" key="10">
    <source>
        <dbReference type="ARBA" id="ARBA00022691"/>
    </source>
</evidence>
<evidence type="ECO:0000256" key="7">
    <source>
        <dbReference type="ARBA" id="ARBA00022490"/>
    </source>
</evidence>
<evidence type="ECO:0000256" key="2">
    <source>
        <dbReference type="ARBA" id="ARBA00004496"/>
    </source>
</evidence>
<evidence type="ECO:0000256" key="13">
    <source>
        <dbReference type="ARBA" id="ARBA00033392"/>
    </source>
</evidence>
<dbReference type="NCBIfam" id="TIGR00088">
    <property type="entry name" value="trmD"/>
    <property type="match status" value="1"/>
</dbReference>
<dbReference type="InterPro" id="IPR023148">
    <property type="entry name" value="tRNA_m1G_MeTrfase_C_sf"/>
</dbReference>
<evidence type="ECO:0000256" key="4">
    <source>
        <dbReference type="ARBA" id="ARBA00011738"/>
    </source>
</evidence>
<evidence type="ECO:0000313" key="19">
    <source>
        <dbReference type="EMBL" id="KPJ50136.1"/>
    </source>
</evidence>
<keyword evidence="8 15" id="KW-0489">Methyltransferase</keyword>
<name>A0A0S7WIY6_UNCT6</name>
<dbReference type="HAMAP" id="MF_00605">
    <property type="entry name" value="TrmD"/>
    <property type="match status" value="1"/>
</dbReference>
<dbReference type="PIRSF" id="PIRSF000386">
    <property type="entry name" value="tRNA_mtase"/>
    <property type="match status" value="1"/>
</dbReference>
<evidence type="ECO:0000256" key="5">
    <source>
        <dbReference type="ARBA" id="ARBA00012807"/>
    </source>
</evidence>
<dbReference type="AlphaFoldDB" id="A0A0S7WIY6"/>
<proteinExistence type="inferred from homology"/>
<dbReference type="PATRIC" id="fig|1703771.3.peg.1073"/>
<accession>A0A0S7WIY6</accession>
<dbReference type="GO" id="GO:0052906">
    <property type="term" value="F:tRNA (guanine(37)-N1)-methyltransferase activity"/>
    <property type="evidence" value="ECO:0007669"/>
    <property type="project" value="UniProtKB-UniRule"/>
</dbReference>
<dbReference type="GO" id="GO:0005829">
    <property type="term" value="C:cytosol"/>
    <property type="evidence" value="ECO:0007669"/>
    <property type="project" value="TreeGrafter"/>
</dbReference>
<dbReference type="CDD" id="cd18080">
    <property type="entry name" value="TrmD-like"/>
    <property type="match status" value="1"/>
</dbReference>
<dbReference type="Pfam" id="PF01746">
    <property type="entry name" value="tRNA_m1G_MT"/>
    <property type="match status" value="1"/>
</dbReference>
<organism evidence="19 20">
    <name type="scientific">candidate division TA06 bacterium DG_26</name>
    <dbReference type="NCBI Taxonomy" id="1703771"/>
    <lineage>
        <taxon>Bacteria</taxon>
        <taxon>Bacteria division TA06</taxon>
    </lineage>
</organism>
<dbReference type="Proteomes" id="UP000051124">
    <property type="component" value="Unassembled WGS sequence"/>
</dbReference>
<evidence type="ECO:0000256" key="16">
    <source>
        <dbReference type="PIRSR" id="PIRSR000386-1"/>
    </source>
</evidence>
<dbReference type="NCBIfam" id="NF000648">
    <property type="entry name" value="PRK00026.1"/>
    <property type="match status" value="1"/>
</dbReference>
<evidence type="ECO:0000313" key="20">
    <source>
        <dbReference type="Proteomes" id="UP000051124"/>
    </source>
</evidence>
<comment type="similarity">
    <text evidence="3 15 17">Belongs to the RNA methyltransferase TrmD family.</text>
</comment>
<dbReference type="PANTHER" id="PTHR46417:SF1">
    <property type="entry name" value="TRNA (GUANINE-N(1)-)-METHYLTRANSFERASE"/>
    <property type="match status" value="1"/>
</dbReference>
<dbReference type="EMBL" id="LIZT01000030">
    <property type="protein sequence ID" value="KPJ50136.1"/>
    <property type="molecule type" value="Genomic_DNA"/>
</dbReference>
<evidence type="ECO:0000259" key="18">
    <source>
        <dbReference type="Pfam" id="PF01746"/>
    </source>
</evidence>
<evidence type="ECO:0000256" key="17">
    <source>
        <dbReference type="RuleBase" id="RU003464"/>
    </source>
</evidence>
<dbReference type="InterPro" id="IPR029028">
    <property type="entry name" value="Alpha/beta_knot_MTases"/>
</dbReference>
<evidence type="ECO:0000256" key="8">
    <source>
        <dbReference type="ARBA" id="ARBA00022603"/>
    </source>
</evidence>
<evidence type="ECO:0000256" key="1">
    <source>
        <dbReference type="ARBA" id="ARBA00002634"/>
    </source>
</evidence>
<dbReference type="FunFam" id="1.10.1270.20:FF:000001">
    <property type="entry name" value="tRNA (guanine-N(1)-)-methyltransferase"/>
    <property type="match status" value="1"/>
</dbReference>
<comment type="catalytic activity">
    <reaction evidence="14 15 17">
        <text>guanosine(37) in tRNA + S-adenosyl-L-methionine = N(1)-methylguanosine(37) in tRNA + S-adenosyl-L-homocysteine + H(+)</text>
        <dbReference type="Rhea" id="RHEA:36899"/>
        <dbReference type="Rhea" id="RHEA-COMP:10145"/>
        <dbReference type="Rhea" id="RHEA-COMP:10147"/>
        <dbReference type="ChEBI" id="CHEBI:15378"/>
        <dbReference type="ChEBI" id="CHEBI:57856"/>
        <dbReference type="ChEBI" id="CHEBI:59789"/>
        <dbReference type="ChEBI" id="CHEBI:73542"/>
        <dbReference type="ChEBI" id="CHEBI:74269"/>
        <dbReference type="EC" id="2.1.1.228"/>
    </reaction>
</comment>
<reference evidence="19 20" key="1">
    <citation type="journal article" date="2015" name="Microbiome">
        <title>Genomic resolution of linkages in carbon, nitrogen, and sulfur cycling among widespread estuary sediment bacteria.</title>
        <authorList>
            <person name="Baker B.J."/>
            <person name="Lazar C.S."/>
            <person name="Teske A.P."/>
            <person name="Dick G.J."/>
        </authorList>
    </citation>
    <scope>NUCLEOTIDE SEQUENCE [LARGE SCALE GENOMIC DNA]</scope>
    <source>
        <strain evidence="19">DG_26</strain>
    </source>
</reference>
<evidence type="ECO:0000256" key="6">
    <source>
        <dbReference type="ARBA" id="ARBA00014679"/>
    </source>
</evidence>
<dbReference type="Gene3D" id="1.10.1270.20">
    <property type="entry name" value="tRNA(m1g37)methyltransferase, domain 2"/>
    <property type="match status" value="1"/>
</dbReference>
<dbReference type="GO" id="GO:0002939">
    <property type="term" value="P:tRNA N1-guanine methylation"/>
    <property type="evidence" value="ECO:0007669"/>
    <property type="project" value="TreeGrafter"/>
</dbReference>
<comment type="function">
    <text evidence="1 15 17">Specifically methylates guanosine-37 in various tRNAs.</text>
</comment>
<dbReference type="InterPro" id="IPR016009">
    <property type="entry name" value="tRNA_MeTrfase_TRMD/TRM10"/>
</dbReference>
<keyword evidence="7 15" id="KW-0963">Cytoplasm</keyword>
<evidence type="ECO:0000256" key="15">
    <source>
        <dbReference type="HAMAP-Rule" id="MF_00605"/>
    </source>
</evidence>
<sequence>MLEIDIVTIFPKIFDSPFSEGIIRIAQEKGLLKIRAVDLREFAKDSHGTVDDKPYGGGPGMVMKPKPLFDAIRELKNGAAKTFLLSPQGMPFDQSLANRLAHEQHLILICGRYKGVDERTSKVVDGEISIGDYILSGGEFAALVIIDAVTRLIPGVIGDFDSAAGDSFYNRILDAPYYTRPGDLEGLKVPEVLLSGDHEEIRKWRKKEALKRTLLRRPDLLEKADLDEEAMSILRELRWKKKRERRERCRRSSQETR</sequence>